<name>A0A915N2D9_MELJA</name>
<evidence type="ECO:0000313" key="4">
    <source>
        <dbReference type="Proteomes" id="UP000887561"/>
    </source>
</evidence>
<dbReference type="Proteomes" id="UP000887561">
    <property type="component" value="Unplaced"/>
</dbReference>
<evidence type="ECO:0000259" key="3">
    <source>
        <dbReference type="PROSITE" id="PS51253"/>
    </source>
</evidence>
<dbReference type="GO" id="GO:0003677">
    <property type="term" value="F:DNA binding"/>
    <property type="evidence" value="ECO:0007669"/>
    <property type="project" value="UniProtKB-KW"/>
</dbReference>
<dbReference type="PANTHER" id="PTHR19303">
    <property type="entry name" value="TRANSPOSON"/>
    <property type="match status" value="1"/>
</dbReference>
<reference evidence="5" key="1">
    <citation type="submission" date="2022-11" db="UniProtKB">
        <authorList>
            <consortium name="WormBaseParasite"/>
        </authorList>
    </citation>
    <scope>IDENTIFICATION</scope>
</reference>
<evidence type="ECO:0000313" key="5">
    <source>
        <dbReference type="WBParaSite" id="scaffold622_cov424.g1433"/>
    </source>
</evidence>
<feature type="domain" description="HTH CENPB-type" evidence="3">
    <location>
        <begin position="82"/>
        <end position="150"/>
    </location>
</feature>
<evidence type="ECO:0000256" key="1">
    <source>
        <dbReference type="ARBA" id="ARBA00004123"/>
    </source>
</evidence>
<dbReference type="Pfam" id="PF03221">
    <property type="entry name" value="HTH_Tnp_Tc5"/>
    <property type="match status" value="1"/>
</dbReference>
<dbReference type="AlphaFoldDB" id="A0A915N2D9"/>
<dbReference type="InterPro" id="IPR006600">
    <property type="entry name" value="HTH_CenpB_DNA-bd_dom"/>
</dbReference>
<keyword evidence="4" id="KW-1185">Reference proteome</keyword>
<dbReference type="SMART" id="SM00674">
    <property type="entry name" value="CENPB"/>
    <property type="match status" value="1"/>
</dbReference>
<dbReference type="InterPro" id="IPR050863">
    <property type="entry name" value="CenT-Element_Derived"/>
</dbReference>
<proteinExistence type="predicted"/>
<evidence type="ECO:0000256" key="2">
    <source>
        <dbReference type="ARBA" id="ARBA00023125"/>
    </source>
</evidence>
<dbReference type="InterPro" id="IPR004875">
    <property type="entry name" value="DDE_SF_endonuclease_dom"/>
</dbReference>
<comment type="subcellular location">
    <subcellularLocation>
        <location evidence="1">Nucleus</location>
    </subcellularLocation>
</comment>
<dbReference type="InterPro" id="IPR009057">
    <property type="entry name" value="Homeodomain-like_sf"/>
</dbReference>
<organism evidence="4 5">
    <name type="scientific">Meloidogyne javanica</name>
    <name type="common">Root-knot nematode worm</name>
    <dbReference type="NCBI Taxonomy" id="6303"/>
    <lineage>
        <taxon>Eukaryota</taxon>
        <taxon>Metazoa</taxon>
        <taxon>Ecdysozoa</taxon>
        <taxon>Nematoda</taxon>
        <taxon>Chromadorea</taxon>
        <taxon>Rhabditida</taxon>
        <taxon>Tylenchina</taxon>
        <taxon>Tylenchomorpha</taxon>
        <taxon>Tylenchoidea</taxon>
        <taxon>Meloidogynidae</taxon>
        <taxon>Meloidogyninae</taxon>
        <taxon>Meloidogyne</taxon>
        <taxon>Meloidogyne incognita group</taxon>
    </lineage>
</organism>
<dbReference type="Gene3D" id="1.10.10.60">
    <property type="entry name" value="Homeodomain-like"/>
    <property type="match status" value="1"/>
</dbReference>
<keyword evidence="2" id="KW-0238">DNA-binding</keyword>
<dbReference type="PANTHER" id="PTHR19303:SF74">
    <property type="entry name" value="POGO TRANSPOSABLE ELEMENT WITH KRAB DOMAIN"/>
    <property type="match status" value="1"/>
</dbReference>
<accession>A0A915N2D9</accession>
<dbReference type="WBParaSite" id="scaffold622_cov424.g1433">
    <property type="protein sequence ID" value="scaffold622_cov424.g1433"/>
    <property type="gene ID" value="scaffold622_cov424.g1433"/>
</dbReference>
<dbReference type="PROSITE" id="PS51253">
    <property type="entry name" value="HTH_CENPB"/>
    <property type="match status" value="1"/>
</dbReference>
<dbReference type="GO" id="GO:0005634">
    <property type="term" value="C:nucleus"/>
    <property type="evidence" value="ECO:0007669"/>
    <property type="project" value="UniProtKB-SubCell"/>
</dbReference>
<dbReference type="Pfam" id="PF03184">
    <property type="entry name" value="DDE_1"/>
    <property type="match status" value="1"/>
</dbReference>
<sequence length="681" mass="79117">MTTEAEISEIQDELEVSGGKRRYRSYNLTKKLEAVNWAKKNSIHSASRKFNVDRKIIRNWMNNQNELEQQNSLAGGQNRKRLGGGGRKVLHPDLDKELADWVKEMRGRKLLVSRRIIRNKAIELFRNTDLKISDGWLGWFMIRNRFVLRRLTTTCQRPPENYIEAVAKFIVHVENKRKECSFSEILAMDETAVWFDDPGGRCIDTRGAKDVTVLTTGHEKMRITVCLSARSDGKKLLPYVLVKNKRPIVRLVQQFRGKLVINWAGSIWMNDGTTEDYLRRVIGSNVFGSRRMLIWDTFGSHKSEATTKVMRELKLEPAYVPGGCTKFIQAPDVSWNKPFKEKVRHFYEIWMVNDDRREFTSSGNPRPPSLDIVLDWVYRSWQDLSRDVIVISFLACGLSNPIDGSADDKIACFKPDGSIGERGLDVLREMRARAGDGHNEHSQITNEEAVAEYDADDEDNSLINPQNKFTEKEFHVDKRGKRWEFLQKIMSQKDLDIVCEENLLEKLDERSDRIRFCCCYSLEYLCPFRAVMIKRKATLFTRFEHNHLHENGNLIEINENNDSQENNEIRSMSHCSLINSKESTNFQLKSLEERMTKLAEQLSMNFKIHEEVFLFIGNVKENFGRLLALSDKQTHIKLCEFQNCKLINEQNFDKNGGLENFINLLREKCEQFFDVIDVVAT</sequence>
<dbReference type="SUPFAM" id="SSF46689">
    <property type="entry name" value="Homeodomain-like"/>
    <property type="match status" value="1"/>
</dbReference>
<protein>
    <submittedName>
        <fullName evidence="5">HTH CENPB-type domain-containing protein</fullName>
    </submittedName>
</protein>